<dbReference type="SUPFAM" id="SSF53041">
    <property type="entry name" value="Resolvase-like"/>
    <property type="match status" value="1"/>
</dbReference>
<dbReference type="PROSITE" id="PS51736">
    <property type="entry name" value="RECOMBINASES_3"/>
    <property type="match status" value="1"/>
</dbReference>
<dbReference type="Gene3D" id="3.90.1750.20">
    <property type="entry name" value="Putative Large Serine Recombinase, Chain B, Domain 2"/>
    <property type="match status" value="1"/>
</dbReference>
<protein>
    <recommendedName>
        <fullName evidence="5">Recombinase family protein</fullName>
    </recommendedName>
</protein>
<dbReference type="InterPro" id="IPR036162">
    <property type="entry name" value="Resolvase-like_N_sf"/>
</dbReference>
<proteinExistence type="predicted"/>
<evidence type="ECO:0000313" key="3">
    <source>
        <dbReference type="EMBL" id="GHA05383.1"/>
    </source>
</evidence>
<dbReference type="Proteomes" id="UP000634139">
    <property type="component" value="Unassembled WGS sequence"/>
</dbReference>
<dbReference type="Pfam" id="PF07508">
    <property type="entry name" value="Recombinase"/>
    <property type="match status" value="1"/>
</dbReference>
<organism evidence="3 4">
    <name type="scientific">Novosphingobium arvoryzae</name>
    <dbReference type="NCBI Taxonomy" id="1256514"/>
    <lineage>
        <taxon>Bacteria</taxon>
        <taxon>Pseudomonadati</taxon>
        <taxon>Pseudomonadota</taxon>
        <taxon>Alphaproteobacteria</taxon>
        <taxon>Sphingomonadales</taxon>
        <taxon>Sphingomonadaceae</taxon>
        <taxon>Novosphingobium</taxon>
    </lineage>
</organism>
<gene>
    <name evidence="3" type="ORF">GCM10011617_28070</name>
</gene>
<keyword evidence="4" id="KW-1185">Reference proteome</keyword>
<reference evidence="3" key="1">
    <citation type="journal article" date="2014" name="Int. J. Syst. Evol. Microbiol.">
        <title>Complete genome sequence of Corynebacterium casei LMG S-19264T (=DSM 44701T), isolated from a smear-ripened cheese.</title>
        <authorList>
            <consortium name="US DOE Joint Genome Institute (JGI-PGF)"/>
            <person name="Walter F."/>
            <person name="Albersmeier A."/>
            <person name="Kalinowski J."/>
            <person name="Ruckert C."/>
        </authorList>
    </citation>
    <scope>NUCLEOTIDE SEQUENCE</scope>
    <source>
        <strain evidence="3">KCTC 32422</strain>
    </source>
</reference>
<dbReference type="CDD" id="cd03768">
    <property type="entry name" value="SR_ResInv"/>
    <property type="match status" value="1"/>
</dbReference>
<sequence length="555" mass="60714">MKAVRCAIYTRKSSEDGLEQDFNSLHAQREACAAYVLSQASEGWALLADEYDDGGLSGGTLERPALQRLLADVEAGKVDIIVIYKLDRLTRSLLDFARLVEALDKAGTSFVSVTQSFNTTTSMGRLTLNMLLSFAQFEREVTAERIRDKIAASKAKGMWMGGVPPLGYKPHGRTLLVVEDHAELVRTIFERYLACGNVRLLAKSLEADGLIAPRRKAGTGRIHGGAALARGQLYAILRNPIYIGRIQHRGLQHKGQHAAIIDLELWNKVQAHLSGNVRGTRGAPSPSVSILAGRIVDAQGAPLIATHANKGGRRYRYYVSKALHHGERHAADDTMRIPAAEIEQVVAQECSALLKDPLHLVELASLNLAPAQFEMLLKRSKDCAAALEAGQHTMLADIIYQVRVEPDGLSIEISLAAFAAILGLPPCDASPPRIRLDCQVRLTRTGRALRLIDDKGAAATADGVDLTLVRLIVKARGWWERISRTGIDPSTLAVLEGVTRSYITRVLRLAFLSPAVVEAVLDGRLRAGIDSSALLYIRAIDPSWEDQERRCMLRN</sequence>
<evidence type="ECO:0008006" key="5">
    <source>
        <dbReference type="Google" id="ProtNLM"/>
    </source>
</evidence>
<reference evidence="3" key="2">
    <citation type="submission" date="2020-09" db="EMBL/GenBank/DDBJ databases">
        <authorList>
            <person name="Sun Q."/>
            <person name="Kim S."/>
        </authorList>
    </citation>
    <scope>NUCLEOTIDE SEQUENCE</scope>
    <source>
        <strain evidence="3">KCTC 32422</strain>
    </source>
</reference>
<dbReference type="AlphaFoldDB" id="A0A918RPM3"/>
<dbReference type="InterPro" id="IPR038109">
    <property type="entry name" value="DNA_bind_recomb_sf"/>
</dbReference>
<dbReference type="Gene3D" id="3.40.50.1390">
    <property type="entry name" value="Resolvase, N-terminal catalytic domain"/>
    <property type="match status" value="1"/>
</dbReference>
<evidence type="ECO:0000259" key="2">
    <source>
        <dbReference type="PROSITE" id="PS51737"/>
    </source>
</evidence>
<dbReference type="Pfam" id="PF00239">
    <property type="entry name" value="Resolvase"/>
    <property type="match status" value="1"/>
</dbReference>
<dbReference type="PANTHER" id="PTHR30461:SF23">
    <property type="entry name" value="DNA RECOMBINASE-RELATED"/>
    <property type="match status" value="1"/>
</dbReference>
<dbReference type="SMART" id="SM00857">
    <property type="entry name" value="Resolvase"/>
    <property type="match status" value="1"/>
</dbReference>
<evidence type="ECO:0000313" key="4">
    <source>
        <dbReference type="Proteomes" id="UP000634139"/>
    </source>
</evidence>
<name>A0A918RPM3_9SPHN</name>
<accession>A0A918RPM3</accession>
<dbReference type="GO" id="GO:0000150">
    <property type="term" value="F:DNA strand exchange activity"/>
    <property type="evidence" value="ECO:0007669"/>
    <property type="project" value="InterPro"/>
</dbReference>
<evidence type="ECO:0000259" key="1">
    <source>
        <dbReference type="PROSITE" id="PS51736"/>
    </source>
</evidence>
<dbReference type="RefSeq" id="WP_189542636.1">
    <property type="nucleotide sequence ID" value="NZ_BMZD01000008.1"/>
</dbReference>
<dbReference type="EMBL" id="BMZD01000008">
    <property type="protein sequence ID" value="GHA05383.1"/>
    <property type="molecule type" value="Genomic_DNA"/>
</dbReference>
<dbReference type="PROSITE" id="PS51737">
    <property type="entry name" value="RECOMBINASE_DNA_BIND"/>
    <property type="match status" value="1"/>
</dbReference>
<dbReference type="InterPro" id="IPR006119">
    <property type="entry name" value="Resolv_N"/>
</dbReference>
<dbReference type="SUPFAM" id="SSF109709">
    <property type="entry name" value="KorB DNA-binding domain-like"/>
    <property type="match status" value="1"/>
</dbReference>
<feature type="domain" description="Resolvase/invertase-type recombinase catalytic" evidence="1">
    <location>
        <begin position="5"/>
        <end position="157"/>
    </location>
</feature>
<dbReference type="InterPro" id="IPR050639">
    <property type="entry name" value="SSR_resolvase"/>
</dbReference>
<dbReference type="InterPro" id="IPR011109">
    <property type="entry name" value="DNA_bind_recombinase_dom"/>
</dbReference>
<feature type="domain" description="Recombinase" evidence="2">
    <location>
        <begin position="165"/>
        <end position="279"/>
    </location>
</feature>
<dbReference type="PANTHER" id="PTHR30461">
    <property type="entry name" value="DNA-INVERTASE FROM LAMBDOID PROPHAGE"/>
    <property type="match status" value="1"/>
</dbReference>
<dbReference type="GO" id="GO:0003677">
    <property type="term" value="F:DNA binding"/>
    <property type="evidence" value="ECO:0007669"/>
    <property type="project" value="InterPro"/>
</dbReference>
<comment type="caution">
    <text evidence="3">The sequence shown here is derived from an EMBL/GenBank/DDBJ whole genome shotgun (WGS) entry which is preliminary data.</text>
</comment>